<reference evidence="2 3" key="1">
    <citation type="submission" date="2013-07" db="EMBL/GenBank/DDBJ databases">
        <authorList>
            <consortium name="DOE Joint Genome Institute"/>
            <person name="Reeve W."/>
            <person name="Huntemann M."/>
            <person name="Han J."/>
            <person name="Chen A."/>
            <person name="Kyrpides N."/>
            <person name="Mavromatis K."/>
            <person name="Markowitz V."/>
            <person name="Palaniappan K."/>
            <person name="Ivanova N."/>
            <person name="Schaumberg A."/>
            <person name="Pati A."/>
            <person name="Liolios K."/>
            <person name="Nordberg H.P."/>
            <person name="Cantor M.N."/>
            <person name="Hua S.X."/>
            <person name="Woyke T."/>
        </authorList>
    </citation>
    <scope>NUCLEOTIDE SEQUENCE [LARGE SCALE GENOMIC DNA]</scope>
    <source>
        <strain evidence="2 3">DSM 43889</strain>
    </source>
</reference>
<sequence length="219" mass="23220">MNTAVPVRGIRRFELLTASPEASVEFHAALHDWVLLSRDGGVQSCWVGDRLAATIRFPEHGESLGWRVIFGTGPQAEEPSASQHPSAVVEPGRVAHGPWAPAPRSGEPCWAELAAASADERWTSAVGWEMAEGAYTLEGRAVSGRRPVPETSPEAGEWTCCLATDDLSRTLDRVRDLGGTVLGEDSTNPLGRAVTVADPDGARYALVEQPGGWGGALAT</sequence>
<dbReference type="Pfam" id="PF18029">
    <property type="entry name" value="Glyoxalase_6"/>
    <property type="match status" value="1"/>
</dbReference>
<evidence type="ECO:0000313" key="2">
    <source>
        <dbReference type="EMBL" id="MCP2330079.1"/>
    </source>
</evidence>
<dbReference type="EMBL" id="AUBJ02000001">
    <property type="protein sequence ID" value="MCP2330079.1"/>
    <property type="molecule type" value="Genomic_DNA"/>
</dbReference>
<dbReference type="SUPFAM" id="SSF54593">
    <property type="entry name" value="Glyoxalase/Bleomycin resistance protein/Dihydroxybiphenyl dioxygenase"/>
    <property type="match status" value="1"/>
</dbReference>
<name>A0ABT1JCQ2_ACTCY</name>
<dbReference type="InterPro" id="IPR029068">
    <property type="entry name" value="Glyas_Bleomycin-R_OHBP_Dase"/>
</dbReference>
<evidence type="ECO:0000259" key="1">
    <source>
        <dbReference type="Pfam" id="PF18029"/>
    </source>
</evidence>
<comment type="caution">
    <text evidence="2">The sequence shown here is derived from an EMBL/GenBank/DDBJ whole genome shotgun (WGS) entry which is preliminary data.</text>
</comment>
<organism evidence="2 3">
    <name type="scientific">Actinoalloteichus caeruleus DSM 43889</name>
    <dbReference type="NCBI Taxonomy" id="1120930"/>
    <lineage>
        <taxon>Bacteria</taxon>
        <taxon>Bacillati</taxon>
        <taxon>Actinomycetota</taxon>
        <taxon>Actinomycetes</taxon>
        <taxon>Pseudonocardiales</taxon>
        <taxon>Pseudonocardiaceae</taxon>
        <taxon>Actinoalloteichus</taxon>
        <taxon>Actinoalloteichus cyanogriseus</taxon>
    </lineage>
</organism>
<dbReference type="Proteomes" id="UP000791080">
    <property type="component" value="Unassembled WGS sequence"/>
</dbReference>
<feature type="domain" description="Glyoxalase-like" evidence="1">
    <location>
        <begin position="122"/>
        <end position="206"/>
    </location>
</feature>
<protein>
    <recommendedName>
        <fullName evidence="1">Glyoxalase-like domain-containing protein</fullName>
    </recommendedName>
</protein>
<gene>
    <name evidence="2" type="ORF">G443_000349</name>
</gene>
<accession>A0ABT1JCQ2</accession>
<dbReference type="InterPro" id="IPR041581">
    <property type="entry name" value="Glyoxalase_6"/>
</dbReference>
<dbReference type="Gene3D" id="3.10.180.10">
    <property type="entry name" value="2,3-Dihydroxybiphenyl 1,2-Dioxygenase, domain 1"/>
    <property type="match status" value="1"/>
</dbReference>
<dbReference type="RefSeq" id="WP_026419775.1">
    <property type="nucleotide sequence ID" value="NZ_AUBJ02000001.1"/>
</dbReference>
<keyword evidence="3" id="KW-1185">Reference proteome</keyword>
<evidence type="ECO:0000313" key="3">
    <source>
        <dbReference type="Proteomes" id="UP000791080"/>
    </source>
</evidence>
<reference evidence="2 3" key="2">
    <citation type="submission" date="2022-06" db="EMBL/GenBank/DDBJ databases">
        <title>Genomic Encyclopedia of Type Strains, Phase I: the one thousand microbial genomes (KMG-I) project.</title>
        <authorList>
            <person name="Kyrpides N."/>
        </authorList>
    </citation>
    <scope>NUCLEOTIDE SEQUENCE [LARGE SCALE GENOMIC DNA]</scope>
    <source>
        <strain evidence="2 3">DSM 43889</strain>
    </source>
</reference>
<proteinExistence type="predicted"/>